<sequence>MSRGPSGGGGVVAHSAAGWEAQYEKDFLAQRSSGPVVFTEDQRRKNRELCTRLRDLLPFDDAYKVSDCDLMYRFLIGKHWNLAATEKGMREYVQLRKSDRLDSIIAEHLHPTICSVLSPLNAGMPCPIYGLDKEGLPVLWLAPDAAKLVIAMKDFTNEQLLRGQLRSMELGRYICLERKVERCTYVIDLGGITMSSVNKVTLALLKGVMNLLQIAYPEIMRRLLIFNTGWAVSAAWKVLRPLVDVRVQDKIKFESGPPTLAALQQYMAADQVHPAFGGTGKINVLDHMIDAEMKRIQGRLETSASSEAVVIPAARAASLESGQNTSAQDPDSLTLYSIYSTSQPATTAPSPTNNNVNSGTPDAHHHHHHHANERERVVIGVPSAMAAWLDRTNEFHPPKNVLDMSLSIASSSADYPCDKEDAAAPVGASSSAPRTPSSDAAAAAAPPHESEPCGSAGVSAAPALPSVAISLTYGADGSVTGFCGRQWVGRFRQGRLYAPTMDSGDDESRASRQRSPPGPAPTRRGSGRSVGVPAGELLNEAGHPLHNFLIVCDAQRRARYLVRESRLRTRLTIFNVIGDATVHTQKSNRHYVEGERAKLGVVVAHANAAGCGGKGAWMLYGEDVTRRPARNPILPLQQLFSKTKRAVSAAEKSEAGSDCRGAATVDKTQSGFWPASVLAALRPSPRATHGGGDAPSSPTAAAAASRTARDRKSESDDGTLLLAECKRQTVTFYNLLTKNSLSDLFALAVAITQSWSGESARSKSTAATSKGSAEYSEDDVMA</sequence>
<evidence type="ECO:0000313" key="3">
    <source>
        <dbReference type="EMBL" id="KAK7197915.1"/>
    </source>
</evidence>
<organism evidence="3 4">
    <name type="scientific">Novymonas esmeraldas</name>
    <dbReference type="NCBI Taxonomy" id="1808958"/>
    <lineage>
        <taxon>Eukaryota</taxon>
        <taxon>Discoba</taxon>
        <taxon>Euglenozoa</taxon>
        <taxon>Kinetoplastea</taxon>
        <taxon>Metakinetoplastina</taxon>
        <taxon>Trypanosomatida</taxon>
        <taxon>Trypanosomatidae</taxon>
        <taxon>Novymonas</taxon>
    </lineage>
</organism>
<evidence type="ECO:0000259" key="2">
    <source>
        <dbReference type="PROSITE" id="PS50191"/>
    </source>
</evidence>
<feature type="region of interest" description="Disordered" evidence="1">
    <location>
        <begin position="683"/>
        <end position="716"/>
    </location>
</feature>
<dbReference type="SMART" id="SM00516">
    <property type="entry name" value="SEC14"/>
    <property type="match status" value="1"/>
</dbReference>
<evidence type="ECO:0000313" key="4">
    <source>
        <dbReference type="Proteomes" id="UP001430356"/>
    </source>
</evidence>
<dbReference type="EMBL" id="JAECZO010000124">
    <property type="protein sequence ID" value="KAK7197915.1"/>
    <property type="molecule type" value="Genomic_DNA"/>
</dbReference>
<dbReference type="InterPro" id="IPR036865">
    <property type="entry name" value="CRAL-TRIO_dom_sf"/>
</dbReference>
<evidence type="ECO:0000256" key="1">
    <source>
        <dbReference type="SAM" id="MobiDB-lite"/>
    </source>
</evidence>
<dbReference type="PANTHER" id="PTHR45657">
    <property type="entry name" value="CRAL-TRIO DOMAIN-CONTAINING PROTEIN YKL091C-RELATED"/>
    <property type="match status" value="1"/>
</dbReference>
<dbReference type="AlphaFoldDB" id="A0AAW0EXQ9"/>
<comment type="caution">
    <text evidence="3">The sequence shown here is derived from an EMBL/GenBank/DDBJ whole genome shotgun (WGS) entry which is preliminary data.</text>
</comment>
<protein>
    <submittedName>
        <fullName evidence="3">CRAL/TRIO domain containing protein</fullName>
    </submittedName>
</protein>
<accession>A0AAW0EXQ9</accession>
<keyword evidence="4" id="KW-1185">Reference proteome</keyword>
<dbReference type="InterPro" id="IPR051026">
    <property type="entry name" value="PI/PC_transfer"/>
</dbReference>
<feature type="domain" description="CRAL-TRIO" evidence="2">
    <location>
        <begin position="128"/>
        <end position="284"/>
    </location>
</feature>
<feature type="compositionally biased region" description="Low complexity" evidence="1">
    <location>
        <begin position="694"/>
        <end position="706"/>
    </location>
</feature>
<feature type="region of interest" description="Disordered" evidence="1">
    <location>
        <begin position="342"/>
        <end position="373"/>
    </location>
</feature>
<dbReference type="Gene3D" id="3.40.525.10">
    <property type="entry name" value="CRAL-TRIO lipid binding domain"/>
    <property type="match status" value="1"/>
</dbReference>
<dbReference type="Pfam" id="PF00650">
    <property type="entry name" value="CRAL_TRIO"/>
    <property type="match status" value="1"/>
</dbReference>
<dbReference type="CDD" id="cd00170">
    <property type="entry name" value="SEC14"/>
    <property type="match status" value="1"/>
</dbReference>
<dbReference type="InterPro" id="IPR036273">
    <property type="entry name" value="CRAL/TRIO_N_dom_sf"/>
</dbReference>
<feature type="compositionally biased region" description="Low complexity" evidence="1">
    <location>
        <begin position="342"/>
        <end position="358"/>
    </location>
</feature>
<name>A0AAW0EXQ9_9TRYP</name>
<dbReference type="InterPro" id="IPR001251">
    <property type="entry name" value="CRAL-TRIO_dom"/>
</dbReference>
<feature type="region of interest" description="Disordered" evidence="1">
    <location>
        <begin position="497"/>
        <end position="534"/>
    </location>
</feature>
<dbReference type="Proteomes" id="UP001430356">
    <property type="component" value="Unassembled WGS sequence"/>
</dbReference>
<feature type="region of interest" description="Disordered" evidence="1">
    <location>
        <begin position="413"/>
        <end position="459"/>
    </location>
</feature>
<feature type="compositionally biased region" description="Low complexity" evidence="1">
    <location>
        <begin position="762"/>
        <end position="773"/>
    </location>
</feature>
<dbReference type="PANTHER" id="PTHR45657:SF1">
    <property type="entry name" value="CRAL-TRIO DOMAIN-CONTAINING PROTEIN YKL091C-RELATED"/>
    <property type="match status" value="1"/>
</dbReference>
<proteinExistence type="predicted"/>
<dbReference type="SUPFAM" id="SSF46938">
    <property type="entry name" value="CRAL/TRIO N-terminal domain"/>
    <property type="match status" value="1"/>
</dbReference>
<feature type="region of interest" description="Disordered" evidence="1">
    <location>
        <begin position="758"/>
        <end position="782"/>
    </location>
</feature>
<dbReference type="SUPFAM" id="SSF52087">
    <property type="entry name" value="CRAL/TRIO domain"/>
    <property type="match status" value="1"/>
</dbReference>
<gene>
    <name evidence="3" type="ORF">NESM_000746000</name>
</gene>
<reference evidence="3 4" key="1">
    <citation type="journal article" date="2021" name="MBio">
        <title>A New Model Trypanosomatid, Novymonas esmeraldas: Genomic Perception of Its 'Candidatus Pandoraea novymonadis' Endosymbiont.</title>
        <authorList>
            <person name="Zakharova A."/>
            <person name="Saura A."/>
            <person name="Butenko A."/>
            <person name="Podesvova L."/>
            <person name="Warmusova S."/>
            <person name="Kostygov A.Y."/>
            <person name="Nenarokova A."/>
            <person name="Lukes J."/>
            <person name="Opperdoes F.R."/>
            <person name="Yurchenko V."/>
        </authorList>
    </citation>
    <scope>NUCLEOTIDE SEQUENCE [LARGE SCALE GENOMIC DNA]</scope>
    <source>
        <strain evidence="3 4">E262AT.01</strain>
    </source>
</reference>
<dbReference type="PROSITE" id="PS50191">
    <property type="entry name" value="CRAL_TRIO"/>
    <property type="match status" value="1"/>
</dbReference>
<feature type="compositionally biased region" description="Low complexity" evidence="1">
    <location>
        <begin position="423"/>
        <end position="447"/>
    </location>
</feature>